<dbReference type="CDD" id="cd16283">
    <property type="entry name" value="RomA-like_MBL-fold"/>
    <property type="match status" value="1"/>
</dbReference>
<dbReference type="InterPro" id="IPR036866">
    <property type="entry name" value="RibonucZ/Hydroxyglut_hydro"/>
</dbReference>
<evidence type="ECO:0000313" key="3">
    <source>
        <dbReference type="Proteomes" id="UP000220251"/>
    </source>
</evidence>
<keyword evidence="3" id="KW-1185">Reference proteome</keyword>
<dbReference type="Pfam" id="PF12706">
    <property type="entry name" value="Lactamase_B_2"/>
    <property type="match status" value="1"/>
</dbReference>
<dbReference type="GO" id="GO:0008270">
    <property type="term" value="F:zinc ion binding"/>
    <property type="evidence" value="ECO:0007669"/>
    <property type="project" value="InterPro"/>
</dbReference>
<gene>
    <name evidence="2" type="ORF">ELAC_2104</name>
</gene>
<sequence length="324" mass="37555">MKKKRFSNPHIRDEKRTFFKFLQWRFGKKENFSSERRKRLSAALGKVPFEPVDLTLIKNPGPTPQVTWIGHSTLLIQYRGYNILTDPVLNTRCSPIPFIGPKRLSPPAISLLDLPPIDLVVISHNHYDHLERKTVSYLGNAPLWLVPLGLKKWFKRRGVHHIEEMDWWDSKELDAVSVTCTPSQHWSKRTPFDTNQSLWASWVVRIGDFKFYFAGDTGYNPYQFKEIGEKFGPFDLAAIPIGAYEPRWFMKNYHVNPEEAVKIHQDIASRLSIAIHHRTFLLADEPWDAPAISLKEAIEASRMEEKEFLSIPVGRTVKVPLQND</sequence>
<organism evidence="2 3">
    <name type="scientific">Estrella lausannensis</name>
    <dbReference type="NCBI Taxonomy" id="483423"/>
    <lineage>
        <taxon>Bacteria</taxon>
        <taxon>Pseudomonadati</taxon>
        <taxon>Chlamydiota</taxon>
        <taxon>Chlamydiia</taxon>
        <taxon>Parachlamydiales</taxon>
        <taxon>Candidatus Criblamydiaceae</taxon>
        <taxon>Estrella</taxon>
    </lineage>
</organism>
<dbReference type="PIRSF" id="PIRSF038896">
    <property type="entry name" value="NAPE-PLD"/>
    <property type="match status" value="1"/>
</dbReference>
<dbReference type="InterPro" id="IPR001279">
    <property type="entry name" value="Metallo-B-lactamas"/>
</dbReference>
<dbReference type="Gene3D" id="3.60.15.10">
    <property type="entry name" value="Ribonuclease Z/Hydroxyacylglutathione hydrolase-like"/>
    <property type="match status" value="1"/>
</dbReference>
<evidence type="ECO:0000259" key="1">
    <source>
        <dbReference type="Pfam" id="PF12706"/>
    </source>
</evidence>
<evidence type="ECO:0000313" key="2">
    <source>
        <dbReference type="EMBL" id="CRX39425.1"/>
    </source>
</evidence>
<dbReference type="OrthoDB" id="9805728at2"/>
<dbReference type="Proteomes" id="UP000220251">
    <property type="component" value="Unassembled WGS sequence"/>
</dbReference>
<feature type="domain" description="Metallo-beta-lactamase" evidence="1">
    <location>
        <begin position="81"/>
        <end position="277"/>
    </location>
</feature>
<dbReference type="GO" id="GO:0070290">
    <property type="term" value="F:N-acylphosphatidylethanolamine-specific phospholipase D activity"/>
    <property type="evidence" value="ECO:0007669"/>
    <property type="project" value="InterPro"/>
</dbReference>
<dbReference type="InterPro" id="IPR024884">
    <property type="entry name" value="NAPE-PLD"/>
</dbReference>
<proteinExistence type="predicted"/>
<dbReference type="RefSeq" id="WP_098039292.1">
    <property type="nucleotide sequence ID" value="NZ_CWGJ01000028.1"/>
</dbReference>
<accession>A0A0H5E7W3</accession>
<dbReference type="GO" id="GO:0005737">
    <property type="term" value="C:cytoplasm"/>
    <property type="evidence" value="ECO:0007669"/>
    <property type="project" value="TreeGrafter"/>
</dbReference>
<dbReference type="SUPFAM" id="SSF56281">
    <property type="entry name" value="Metallo-hydrolase/oxidoreductase"/>
    <property type="match status" value="1"/>
</dbReference>
<protein>
    <recommendedName>
        <fullName evidence="1">Metallo-beta-lactamase domain-containing protein</fullName>
    </recommendedName>
</protein>
<dbReference type="PANTHER" id="PTHR15032">
    <property type="entry name" value="N-ACYL-PHOSPHATIDYLETHANOLAMINE-HYDROLYZING PHOSPHOLIPASE D"/>
    <property type="match status" value="1"/>
</dbReference>
<name>A0A0H5E7W3_9BACT</name>
<reference evidence="3" key="1">
    <citation type="submission" date="2015-06" db="EMBL/GenBank/DDBJ databases">
        <authorList>
            <person name="Bertelli C."/>
        </authorList>
    </citation>
    <scope>NUCLEOTIDE SEQUENCE [LARGE SCALE GENOMIC DNA]</scope>
    <source>
        <strain evidence="3">CRIB-30</strain>
    </source>
</reference>
<dbReference type="EMBL" id="CWGJ01000028">
    <property type="protein sequence ID" value="CRX39425.1"/>
    <property type="molecule type" value="Genomic_DNA"/>
</dbReference>
<dbReference type="AlphaFoldDB" id="A0A0H5E7W3"/>
<dbReference type="PANTHER" id="PTHR15032:SF4">
    <property type="entry name" value="N-ACYL-PHOSPHATIDYLETHANOLAMINE-HYDROLYZING PHOSPHOLIPASE D"/>
    <property type="match status" value="1"/>
</dbReference>